<accession>A0A078GJE3</accession>
<protein>
    <submittedName>
        <fullName evidence="2">BnaA09g46470D protein</fullName>
    </submittedName>
</protein>
<organism evidence="2 3">
    <name type="scientific">Brassica napus</name>
    <name type="common">Rape</name>
    <dbReference type="NCBI Taxonomy" id="3708"/>
    <lineage>
        <taxon>Eukaryota</taxon>
        <taxon>Viridiplantae</taxon>
        <taxon>Streptophyta</taxon>
        <taxon>Embryophyta</taxon>
        <taxon>Tracheophyta</taxon>
        <taxon>Spermatophyta</taxon>
        <taxon>Magnoliopsida</taxon>
        <taxon>eudicotyledons</taxon>
        <taxon>Gunneridae</taxon>
        <taxon>Pentapetalae</taxon>
        <taxon>rosids</taxon>
        <taxon>malvids</taxon>
        <taxon>Brassicales</taxon>
        <taxon>Brassicaceae</taxon>
        <taxon>Brassiceae</taxon>
        <taxon>Brassica</taxon>
    </lineage>
</organism>
<proteinExistence type="predicted"/>
<name>A0A078GJE3_BRANA</name>
<dbReference type="AlphaFoldDB" id="A0A078GJE3"/>
<reference evidence="2 3" key="1">
    <citation type="journal article" date="2014" name="Science">
        <title>Plant genetics. Early allopolyploid evolution in the post-Neolithic Brassica napus oilseed genome.</title>
        <authorList>
            <person name="Chalhoub B."/>
            <person name="Denoeud F."/>
            <person name="Liu S."/>
            <person name="Parkin I.A."/>
            <person name="Tang H."/>
            <person name="Wang X."/>
            <person name="Chiquet J."/>
            <person name="Belcram H."/>
            <person name="Tong C."/>
            <person name="Samans B."/>
            <person name="Correa M."/>
            <person name="Da Silva C."/>
            <person name="Just J."/>
            <person name="Falentin C."/>
            <person name="Koh C.S."/>
            <person name="Le Clainche I."/>
            <person name="Bernard M."/>
            <person name="Bento P."/>
            <person name="Noel B."/>
            <person name="Labadie K."/>
            <person name="Alberti A."/>
            <person name="Charles M."/>
            <person name="Arnaud D."/>
            <person name="Guo H."/>
            <person name="Daviaud C."/>
            <person name="Alamery S."/>
            <person name="Jabbari K."/>
            <person name="Zhao M."/>
            <person name="Edger P.P."/>
            <person name="Chelaifa H."/>
            <person name="Tack D."/>
            <person name="Lassalle G."/>
            <person name="Mestiri I."/>
            <person name="Schnel N."/>
            <person name="Le Paslier M.C."/>
            <person name="Fan G."/>
            <person name="Renault V."/>
            <person name="Bayer P.E."/>
            <person name="Golicz A.A."/>
            <person name="Manoli S."/>
            <person name="Lee T.H."/>
            <person name="Thi V.H."/>
            <person name="Chalabi S."/>
            <person name="Hu Q."/>
            <person name="Fan C."/>
            <person name="Tollenaere R."/>
            <person name="Lu Y."/>
            <person name="Battail C."/>
            <person name="Shen J."/>
            <person name="Sidebottom C.H."/>
            <person name="Wang X."/>
            <person name="Canaguier A."/>
            <person name="Chauveau A."/>
            <person name="Berard A."/>
            <person name="Deniot G."/>
            <person name="Guan M."/>
            <person name="Liu Z."/>
            <person name="Sun F."/>
            <person name="Lim Y.P."/>
            <person name="Lyons E."/>
            <person name="Town C.D."/>
            <person name="Bancroft I."/>
            <person name="Wang X."/>
            <person name="Meng J."/>
            <person name="Ma J."/>
            <person name="Pires J.C."/>
            <person name="King G.J."/>
            <person name="Brunel D."/>
            <person name="Delourme R."/>
            <person name="Renard M."/>
            <person name="Aury J.M."/>
            <person name="Adams K.L."/>
            <person name="Batley J."/>
            <person name="Snowdon R.J."/>
            <person name="Tost J."/>
            <person name="Edwards D."/>
            <person name="Zhou Y."/>
            <person name="Hua W."/>
            <person name="Sharpe A.G."/>
            <person name="Paterson A.H."/>
            <person name="Guan C."/>
            <person name="Wincker P."/>
        </authorList>
    </citation>
    <scope>NUCLEOTIDE SEQUENCE [LARGE SCALE GENOMIC DNA]</scope>
    <source>
        <strain evidence="3">cv. Darmor-bzh</strain>
    </source>
</reference>
<dbReference type="Gramene" id="CDY26630">
    <property type="protein sequence ID" value="CDY26630"/>
    <property type="gene ID" value="GSBRNA2T00035506001"/>
</dbReference>
<gene>
    <name evidence="2" type="primary">BnaA09g46470D</name>
    <name evidence="2" type="ORF">GSBRNA2T00035506001</name>
</gene>
<evidence type="ECO:0000313" key="2">
    <source>
        <dbReference type="EMBL" id="CDY26630.1"/>
    </source>
</evidence>
<keyword evidence="3" id="KW-1185">Reference proteome</keyword>
<feature type="region of interest" description="Disordered" evidence="1">
    <location>
        <begin position="1"/>
        <end position="20"/>
    </location>
</feature>
<sequence length="92" mass="10713">MEEHKASHTDVLRRVEREEDTGSMQRLAEVKKIGVERCPTLRKLPLSSGSCLGGDELVISYSDDEWIERVQWEEKATEERFLLCCEKVWSFP</sequence>
<dbReference type="PaxDb" id="3708-A0A078GJE3"/>
<feature type="compositionally biased region" description="Basic and acidic residues" evidence="1">
    <location>
        <begin position="1"/>
        <end position="17"/>
    </location>
</feature>
<dbReference type="EMBL" id="LK032192">
    <property type="protein sequence ID" value="CDY26630.1"/>
    <property type="molecule type" value="Genomic_DNA"/>
</dbReference>
<dbReference type="Proteomes" id="UP000028999">
    <property type="component" value="Unassembled WGS sequence"/>
</dbReference>
<evidence type="ECO:0000313" key="3">
    <source>
        <dbReference type="Proteomes" id="UP000028999"/>
    </source>
</evidence>
<evidence type="ECO:0000256" key="1">
    <source>
        <dbReference type="SAM" id="MobiDB-lite"/>
    </source>
</evidence>